<dbReference type="PANTHER" id="PTHR48111:SF1">
    <property type="entry name" value="TWO-COMPONENT RESPONSE REGULATOR ORR33"/>
    <property type="match status" value="1"/>
</dbReference>
<keyword evidence="3" id="KW-0805">Transcription regulation</keyword>
<feature type="DNA-binding region" description="OmpR/PhoB-type" evidence="6">
    <location>
        <begin position="141"/>
        <end position="238"/>
    </location>
</feature>
<evidence type="ECO:0000259" key="7">
    <source>
        <dbReference type="PROSITE" id="PS51755"/>
    </source>
</evidence>
<dbReference type="SUPFAM" id="SSF52172">
    <property type="entry name" value="CheY-like"/>
    <property type="match status" value="1"/>
</dbReference>
<dbReference type="Gene3D" id="1.10.10.10">
    <property type="entry name" value="Winged helix-like DNA-binding domain superfamily/Winged helix DNA-binding domain"/>
    <property type="match status" value="1"/>
</dbReference>
<dbReference type="AlphaFoldDB" id="A0A316TA37"/>
<keyword evidence="5" id="KW-0804">Transcription</keyword>
<evidence type="ECO:0000256" key="5">
    <source>
        <dbReference type="ARBA" id="ARBA00023163"/>
    </source>
</evidence>
<protein>
    <recommendedName>
        <fullName evidence="7">OmpR/PhoB-type domain-containing protein</fullName>
    </recommendedName>
</protein>
<dbReference type="Proteomes" id="UP000245507">
    <property type="component" value="Unassembled WGS sequence"/>
</dbReference>
<evidence type="ECO:0000313" key="8">
    <source>
        <dbReference type="EMBL" id="PWN01173.1"/>
    </source>
</evidence>
<sequence>MVSPREQTVRSYLHRWAETAGAQLLVVDPGTDDCGLSDGMAGRGVHVTWVPTTVEGLIAYGRLDPQAVVVSPAAPGVPATEFVTAIRGHGSPYVVAALEPQHAADVGRMMLAGASAVVERPYSPDHLWQLLVHSSRSLEQHARVSVGPIELDAAAYRVRIDGERIADLPLKEFELLRALLLRAPGIVSDAELRDALWGSDERRPSGSTIAMHVTRLRRRLGDAGDVRRIRGRGYSLSV</sequence>
<dbReference type="InterPro" id="IPR039420">
    <property type="entry name" value="WalR-like"/>
</dbReference>
<dbReference type="SUPFAM" id="SSF46894">
    <property type="entry name" value="C-terminal effector domain of the bipartite response regulators"/>
    <property type="match status" value="1"/>
</dbReference>
<dbReference type="PROSITE" id="PS51755">
    <property type="entry name" value="OMPR_PHOB"/>
    <property type="match status" value="1"/>
</dbReference>
<evidence type="ECO:0000256" key="3">
    <source>
        <dbReference type="ARBA" id="ARBA00023015"/>
    </source>
</evidence>
<dbReference type="RefSeq" id="WP_109697171.1">
    <property type="nucleotide sequence ID" value="NZ_QGDD01000011.1"/>
</dbReference>
<reference evidence="8 9" key="1">
    <citation type="submission" date="2018-05" db="EMBL/GenBank/DDBJ databases">
        <title>Nocardioides silvaticus genome.</title>
        <authorList>
            <person name="Li C."/>
            <person name="Wang G."/>
        </authorList>
    </citation>
    <scope>NUCLEOTIDE SEQUENCE [LARGE SCALE GENOMIC DNA]</scope>
    <source>
        <strain evidence="8 9">CCTCC AB 2018079</strain>
    </source>
</reference>
<dbReference type="GO" id="GO:0005829">
    <property type="term" value="C:cytosol"/>
    <property type="evidence" value="ECO:0007669"/>
    <property type="project" value="TreeGrafter"/>
</dbReference>
<evidence type="ECO:0000256" key="1">
    <source>
        <dbReference type="ARBA" id="ARBA00022553"/>
    </source>
</evidence>
<dbReference type="InterPro" id="IPR011006">
    <property type="entry name" value="CheY-like_superfamily"/>
</dbReference>
<comment type="caution">
    <text evidence="8">The sequence shown here is derived from an EMBL/GenBank/DDBJ whole genome shotgun (WGS) entry which is preliminary data.</text>
</comment>
<dbReference type="InterPro" id="IPR016032">
    <property type="entry name" value="Sig_transdc_resp-reg_C-effctor"/>
</dbReference>
<feature type="domain" description="OmpR/PhoB-type" evidence="7">
    <location>
        <begin position="141"/>
        <end position="238"/>
    </location>
</feature>
<dbReference type="GO" id="GO:0006355">
    <property type="term" value="P:regulation of DNA-templated transcription"/>
    <property type="evidence" value="ECO:0007669"/>
    <property type="project" value="InterPro"/>
</dbReference>
<dbReference type="PANTHER" id="PTHR48111">
    <property type="entry name" value="REGULATOR OF RPOS"/>
    <property type="match status" value="1"/>
</dbReference>
<accession>A0A316TA37</accession>
<dbReference type="InterPro" id="IPR036388">
    <property type="entry name" value="WH-like_DNA-bd_sf"/>
</dbReference>
<gene>
    <name evidence="8" type="ORF">DJ010_20255</name>
</gene>
<dbReference type="OrthoDB" id="116118at2"/>
<dbReference type="CDD" id="cd00383">
    <property type="entry name" value="trans_reg_C"/>
    <property type="match status" value="1"/>
</dbReference>
<dbReference type="EMBL" id="QGDD01000011">
    <property type="protein sequence ID" value="PWN01173.1"/>
    <property type="molecule type" value="Genomic_DNA"/>
</dbReference>
<evidence type="ECO:0000256" key="6">
    <source>
        <dbReference type="PROSITE-ProRule" id="PRU01091"/>
    </source>
</evidence>
<dbReference type="Pfam" id="PF00486">
    <property type="entry name" value="Trans_reg_C"/>
    <property type="match status" value="1"/>
</dbReference>
<dbReference type="GO" id="GO:0032993">
    <property type="term" value="C:protein-DNA complex"/>
    <property type="evidence" value="ECO:0007669"/>
    <property type="project" value="TreeGrafter"/>
</dbReference>
<dbReference type="GO" id="GO:0000976">
    <property type="term" value="F:transcription cis-regulatory region binding"/>
    <property type="evidence" value="ECO:0007669"/>
    <property type="project" value="TreeGrafter"/>
</dbReference>
<dbReference type="GO" id="GO:0000156">
    <property type="term" value="F:phosphorelay response regulator activity"/>
    <property type="evidence" value="ECO:0007669"/>
    <property type="project" value="TreeGrafter"/>
</dbReference>
<evidence type="ECO:0000313" key="9">
    <source>
        <dbReference type="Proteomes" id="UP000245507"/>
    </source>
</evidence>
<organism evidence="8 9">
    <name type="scientific">Nocardioides silvaticus</name>
    <dbReference type="NCBI Taxonomy" id="2201891"/>
    <lineage>
        <taxon>Bacteria</taxon>
        <taxon>Bacillati</taxon>
        <taxon>Actinomycetota</taxon>
        <taxon>Actinomycetes</taxon>
        <taxon>Propionibacteriales</taxon>
        <taxon>Nocardioidaceae</taxon>
        <taxon>Nocardioides</taxon>
    </lineage>
</organism>
<keyword evidence="1" id="KW-0597">Phosphoprotein</keyword>
<keyword evidence="2" id="KW-0902">Two-component regulatory system</keyword>
<evidence type="ECO:0000256" key="4">
    <source>
        <dbReference type="ARBA" id="ARBA00023125"/>
    </source>
</evidence>
<proteinExistence type="predicted"/>
<name>A0A316TA37_9ACTN</name>
<dbReference type="SMART" id="SM00862">
    <property type="entry name" value="Trans_reg_C"/>
    <property type="match status" value="1"/>
</dbReference>
<dbReference type="InterPro" id="IPR001867">
    <property type="entry name" value="OmpR/PhoB-type_DNA-bd"/>
</dbReference>
<keyword evidence="9" id="KW-1185">Reference proteome</keyword>
<evidence type="ECO:0000256" key="2">
    <source>
        <dbReference type="ARBA" id="ARBA00023012"/>
    </source>
</evidence>
<keyword evidence="4 6" id="KW-0238">DNA-binding</keyword>